<dbReference type="Proteomes" id="UP001162164">
    <property type="component" value="Unassembled WGS sequence"/>
</dbReference>
<organism evidence="1 2">
    <name type="scientific">Molorchus minor</name>
    <dbReference type="NCBI Taxonomy" id="1323400"/>
    <lineage>
        <taxon>Eukaryota</taxon>
        <taxon>Metazoa</taxon>
        <taxon>Ecdysozoa</taxon>
        <taxon>Arthropoda</taxon>
        <taxon>Hexapoda</taxon>
        <taxon>Insecta</taxon>
        <taxon>Pterygota</taxon>
        <taxon>Neoptera</taxon>
        <taxon>Endopterygota</taxon>
        <taxon>Coleoptera</taxon>
        <taxon>Polyphaga</taxon>
        <taxon>Cucujiformia</taxon>
        <taxon>Chrysomeloidea</taxon>
        <taxon>Cerambycidae</taxon>
        <taxon>Lamiinae</taxon>
        <taxon>Monochamini</taxon>
        <taxon>Molorchus</taxon>
    </lineage>
</organism>
<gene>
    <name evidence="1" type="ORF">NQ317_000561</name>
</gene>
<comment type="caution">
    <text evidence="1">The sequence shown here is derived from an EMBL/GenBank/DDBJ whole genome shotgun (WGS) entry which is preliminary data.</text>
</comment>
<evidence type="ECO:0000313" key="1">
    <source>
        <dbReference type="EMBL" id="KAJ8969748.1"/>
    </source>
</evidence>
<accession>A0ABQ9IZU8</accession>
<protein>
    <submittedName>
        <fullName evidence="1">Uncharacterized protein</fullName>
    </submittedName>
</protein>
<keyword evidence="2" id="KW-1185">Reference proteome</keyword>
<sequence length="96" mass="11155">MRLELAQREDYFAHPDIENNKENINIEDNTDVISPVRKKNRKESVTDKLKEYIDEVDAELYKETGIRISSPKPEVKDPRLIIIDVDKAENISEKAS</sequence>
<reference evidence="1" key="1">
    <citation type="journal article" date="2023" name="Insect Mol. Biol.">
        <title>Genome sequencing provides insights into the evolution of gene families encoding plant cell wall-degrading enzymes in longhorned beetles.</title>
        <authorList>
            <person name="Shin N.R."/>
            <person name="Okamura Y."/>
            <person name="Kirsch R."/>
            <person name="Pauchet Y."/>
        </authorList>
    </citation>
    <scope>NUCLEOTIDE SEQUENCE</scope>
    <source>
        <strain evidence="1">MMC_N1</strain>
    </source>
</reference>
<proteinExistence type="predicted"/>
<dbReference type="EMBL" id="JAPWTJ010001731">
    <property type="protein sequence ID" value="KAJ8969748.1"/>
    <property type="molecule type" value="Genomic_DNA"/>
</dbReference>
<name>A0ABQ9IZU8_9CUCU</name>
<evidence type="ECO:0000313" key="2">
    <source>
        <dbReference type="Proteomes" id="UP001162164"/>
    </source>
</evidence>